<dbReference type="CDD" id="cd16282">
    <property type="entry name" value="metallo-hydrolase-like_MBL-fold"/>
    <property type="match status" value="1"/>
</dbReference>
<dbReference type="RefSeq" id="WP_185978367.1">
    <property type="nucleotide sequence ID" value="NZ_JACBGI020000013.1"/>
</dbReference>
<dbReference type="InterPro" id="IPR006311">
    <property type="entry name" value="TAT_signal"/>
</dbReference>
<dbReference type="EMBL" id="JACBGI020000013">
    <property type="protein sequence ID" value="MBF6058225.1"/>
    <property type="molecule type" value="Genomic_DNA"/>
</dbReference>
<comment type="caution">
    <text evidence="3">The sequence shown here is derived from an EMBL/GenBank/DDBJ whole genome shotgun (WGS) entry which is preliminary data.</text>
</comment>
<evidence type="ECO:0000313" key="3">
    <source>
        <dbReference type="EMBL" id="MBF6058225.1"/>
    </source>
</evidence>
<dbReference type="Proteomes" id="UP001193680">
    <property type="component" value="Unassembled WGS sequence"/>
</dbReference>
<keyword evidence="4" id="KW-1185">Reference proteome</keyword>
<dbReference type="PROSITE" id="PS51318">
    <property type="entry name" value="TAT"/>
    <property type="match status" value="1"/>
</dbReference>
<dbReference type="InterPro" id="IPR050855">
    <property type="entry name" value="NDM-1-like"/>
</dbReference>
<name>A0ABS0BWT1_9GAMM</name>
<sequence>MTKNTKHTPAMVDHVRRDLMKRFLGLGAGLAISSTWSTNSFAAASDWQTVADTKPVKVTDHVYALYARGPWPTLENQGFFANIYLVKTAKGIVVLDTGTSVQIGEMALRAIKKAFNQPVIAAFNSHYHGDHWLGNHAFVNAYPELPIYAHPDAIGAIENAVGADWLNQMIKATNGAIEGTKVTAPNKGVSHGQTFNYGDVTLKVHSYGPAHSPVDIMIEVVEDKALFVGDIIMDHRIGNPSETSFQGYIKTLNTIRSEMSDRLLMPGHGKPGHDKLLRNYEDIMNGIYENAVKAVEDGLSIAETKELVLKDPRIERQAKVTEGFEDIGKFVNFAYTEAEQAAF</sequence>
<dbReference type="SMART" id="SM00849">
    <property type="entry name" value="Lactamase_B"/>
    <property type="match status" value="1"/>
</dbReference>
<dbReference type="Gene3D" id="3.60.15.10">
    <property type="entry name" value="Ribonuclease Z/Hydroxyacylglutathione hydrolase-like"/>
    <property type="match status" value="1"/>
</dbReference>
<reference evidence="3 4" key="1">
    <citation type="submission" date="2020-11" db="EMBL/GenBank/DDBJ databases">
        <title>Sulfur oxidizing isolate from Hospital Hole Sinkhole.</title>
        <authorList>
            <person name="Scott K.M."/>
        </authorList>
    </citation>
    <scope>NUCLEOTIDE SEQUENCE [LARGE SCALE GENOMIC DNA]</scope>
    <source>
        <strain evidence="3 4">HH1</strain>
    </source>
</reference>
<evidence type="ECO:0000256" key="1">
    <source>
        <dbReference type="ARBA" id="ARBA00005250"/>
    </source>
</evidence>
<organism evidence="3 4">
    <name type="scientific">Thiomicrorhabdus heinhorstiae</name>
    <dbReference type="NCBI Taxonomy" id="2748010"/>
    <lineage>
        <taxon>Bacteria</taxon>
        <taxon>Pseudomonadati</taxon>
        <taxon>Pseudomonadota</taxon>
        <taxon>Gammaproteobacteria</taxon>
        <taxon>Thiotrichales</taxon>
        <taxon>Piscirickettsiaceae</taxon>
        <taxon>Thiomicrorhabdus</taxon>
    </lineage>
</organism>
<evidence type="ECO:0000313" key="4">
    <source>
        <dbReference type="Proteomes" id="UP001193680"/>
    </source>
</evidence>
<feature type="domain" description="Metallo-beta-lactamase" evidence="2">
    <location>
        <begin position="80"/>
        <end position="268"/>
    </location>
</feature>
<comment type="similarity">
    <text evidence="1">Belongs to the metallo-beta-lactamase superfamily. Class-B beta-lactamase family.</text>
</comment>
<protein>
    <submittedName>
        <fullName evidence="3">MBL fold metallo-hydrolase</fullName>
    </submittedName>
</protein>
<gene>
    <name evidence="3" type="ORF">H8792_007715</name>
</gene>
<proteinExistence type="inferred from homology"/>
<dbReference type="PANTHER" id="PTHR42951">
    <property type="entry name" value="METALLO-BETA-LACTAMASE DOMAIN-CONTAINING"/>
    <property type="match status" value="1"/>
</dbReference>
<dbReference type="SUPFAM" id="SSF56281">
    <property type="entry name" value="Metallo-hydrolase/oxidoreductase"/>
    <property type="match status" value="1"/>
</dbReference>
<dbReference type="InterPro" id="IPR036866">
    <property type="entry name" value="RibonucZ/Hydroxyglut_hydro"/>
</dbReference>
<dbReference type="PANTHER" id="PTHR42951:SF4">
    <property type="entry name" value="ACYL-COENZYME A THIOESTERASE MBLAC2"/>
    <property type="match status" value="1"/>
</dbReference>
<dbReference type="Pfam" id="PF00753">
    <property type="entry name" value="Lactamase_B"/>
    <property type="match status" value="1"/>
</dbReference>
<accession>A0ABS0BWT1</accession>
<dbReference type="InterPro" id="IPR001279">
    <property type="entry name" value="Metallo-B-lactamas"/>
</dbReference>
<evidence type="ECO:0000259" key="2">
    <source>
        <dbReference type="SMART" id="SM00849"/>
    </source>
</evidence>